<proteinExistence type="predicted"/>
<feature type="chain" id="PRO_5043136016" evidence="2">
    <location>
        <begin position="20"/>
        <end position="358"/>
    </location>
</feature>
<protein>
    <submittedName>
        <fullName evidence="5">Transmembrane protein</fullName>
    </submittedName>
</protein>
<feature type="signal peptide" evidence="2">
    <location>
        <begin position="1"/>
        <end position="19"/>
    </location>
</feature>
<reference evidence="3 4" key="2">
    <citation type="submission" date="2018-11" db="EMBL/GenBank/DDBJ databases">
        <authorList>
            <consortium name="Pathogen Informatics"/>
        </authorList>
    </citation>
    <scope>NUCLEOTIDE SEQUENCE [LARGE SCALE GENOMIC DNA]</scope>
</reference>
<dbReference type="WBParaSite" id="TCLT_0000995701-mRNA-1">
    <property type="protein sequence ID" value="TCLT_0000995701-mRNA-1"/>
    <property type="gene ID" value="TCLT_0000995701"/>
</dbReference>
<gene>
    <name evidence="3" type="ORF">TCLT_LOCUS9946</name>
</gene>
<evidence type="ECO:0000313" key="3">
    <source>
        <dbReference type="EMBL" id="VDN07614.1"/>
    </source>
</evidence>
<evidence type="ECO:0000256" key="1">
    <source>
        <dbReference type="SAM" id="Phobius"/>
    </source>
</evidence>
<dbReference type="EMBL" id="UYYF01004924">
    <property type="protein sequence ID" value="VDN07614.1"/>
    <property type="molecule type" value="Genomic_DNA"/>
</dbReference>
<dbReference type="STRING" id="103827.A0A158RD33"/>
<feature type="transmembrane region" description="Helical" evidence="1">
    <location>
        <begin position="260"/>
        <end position="284"/>
    </location>
</feature>
<evidence type="ECO:0000313" key="5">
    <source>
        <dbReference type="WBParaSite" id="TCLT_0000995701-mRNA-1"/>
    </source>
</evidence>
<dbReference type="OMA" id="ACSFGCD"/>
<dbReference type="OrthoDB" id="5801190at2759"/>
<evidence type="ECO:0000256" key="2">
    <source>
        <dbReference type="SAM" id="SignalP"/>
    </source>
</evidence>
<keyword evidence="2" id="KW-0732">Signal</keyword>
<evidence type="ECO:0000313" key="4">
    <source>
        <dbReference type="Proteomes" id="UP000276776"/>
    </source>
</evidence>
<dbReference type="AlphaFoldDB" id="A0A158RD33"/>
<reference evidence="5" key="1">
    <citation type="submission" date="2016-04" db="UniProtKB">
        <authorList>
            <consortium name="WormBaseParasite"/>
        </authorList>
    </citation>
    <scope>IDENTIFICATION</scope>
</reference>
<dbReference type="Proteomes" id="UP000276776">
    <property type="component" value="Unassembled WGS sequence"/>
</dbReference>
<name>A0A158RD33_THECL</name>
<keyword evidence="1" id="KW-0472">Membrane</keyword>
<keyword evidence="4" id="KW-1185">Reference proteome</keyword>
<keyword evidence="1" id="KW-0812">Transmembrane</keyword>
<accession>A0A158RD33</accession>
<organism evidence="5">
    <name type="scientific">Thelazia callipaeda</name>
    <name type="common">Oriental eyeworm</name>
    <name type="synonym">Parasitic nematode</name>
    <dbReference type="NCBI Taxonomy" id="103827"/>
    <lineage>
        <taxon>Eukaryota</taxon>
        <taxon>Metazoa</taxon>
        <taxon>Ecdysozoa</taxon>
        <taxon>Nematoda</taxon>
        <taxon>Chromadorea</taxon>
        <taxon>Rhabditida</taxon>
        <taxon>Spirurina</taxon>
        <taxon>Spiruromorpha</taxon>
        <taxon>Thelazioidea</taxon>
        <taxon>Thelaziidae</taxon>
        <taxon>Thelazia</taxon>
    </lineage>
</organism>
<sequence length="358" mass="40463">MLRWISLGVLLLLLSNTHSQEECFSNCTKTHILTGKSQDACKEGCRLQIIFAFTLPCNIASTKQACYNGCVRLYTDSINRQACSFGCDNQQDLRNSRLCISITNQNPTYDVVREAVNKMMHRVKDSLPLFSFEDFGLQSSGRREEHLWENLFSQWQLRVQNEIARFHQIAQNVLNLQRARTIIPVVASSRPHGHERKALEGPNVGNSDDNGEQIIQVQPVESKNGAQQILREMENPTIVEVTQPPLLSRLASRARRLSVLSQWLVCVALFLCLVSMLSISVAILKQIRSQRYLNLRNMHAVVPTSFTESHLAKKVPLKSVAVAVDYPLVHDSPPPAYDQLSVHRMNHEDGENNAEPKV</sequence>
<keyword evidence="1" id="KW-1133">Transmembrane helix</keyword>